<reference evidence="3" key="1">
    <citation type="submission" date="2024-04" db="EMBL/GenBank/DDBJ databases">
        <title>Salinicola lusitanus LLJ914,a marine bacterium isolated from the Okinawa Trough.</title>
        <authorList>
            <person name="Li J."/>
        </authorList>
    </citation>
    <scope>NUCLEOTIDE SEQUENCE [LARGE SCALE GENOMIC DNA]</scope>
</reference>
<dbReference type="Proteomes" id="UP001460270">
    <property type="component" value="Unassembled WGS sequence"/>
</dbReference>
<evidence type="ECO:0000256" key="1">
    <source>
        <dbReference type="SAM" id="MobiDB-lite"/>
    </source>
</evidence>
<organism evidence="2 3">
    <name type="scientific">Mugilogobius chulae</name>
    <name type="common">yellowstripe goby</name>
    <dbReference type="NCBI Taxonomy" id="88201"/>
    <lineage>
        <taxon>Eukaryota</taxon>
        <taxon>Metazoa</taxon>
        <taxon>Chordata</taxon>
        <taxon>Craniata</taxon>
        <taxon>Vertebrata</taxon>
        <taxon>Euteleostomi</taxon>
        <taxon>Actinopterygii</taxon>
        <taxon>Neopterygii</taxon>
        <taxon>Teleostei</taxon>
        <taxon>Neoteleostei</taxon>
        <taxon>Acanthomorphata</taxon>
        <taxon>Gobiaria</taxon>
        <taxon>Gobiiformes</taxon>
        <taxon>Gobioidei</taxon>
        <taxon>Gobiidae</taxon>
        <taxon>Gobionellinae</taxon>
        <taxon>Mugilogobius</taxon>
    </lineage>
</organism>
<dbReference type="AlphaFoldDB" id="A0AAW0MI15"/>
<feature type="region of interest" description="Disordered" evidence="1">
    <location>
        <begin position="120"/>
        <end position="140"/>
    </location>
</feature>
<name>A0AAW0MI15_9GOBI</name>
<gene>
    <name evidence="2" type="ORF">WMY93_031459</name>
</gene>
<sequence length="306" mass="33883">MDEREKEKVDGSEGRMEEAYASLHFSAATRRTHTTQQQQHKHKHGAAALLFSSPLHNLIFLRTMTMSSVSVVVAVVQQNPQQQQHSGLTQDPQLRFGVKKSILPRKTSWEKMVFRRSSIGDKSQPEAAATARLSGGFTPRERCQTSDRLADIAASGSHDLPVKRCVDVVVTNGHSSTNTKGNCRKQQNGHADSCKDEDVFGNSLPILERVTQGKTGVVKLARTETHRRQAWEIFPSASSSCPGRDPRVKMETGEGHRFEARAVRQDWCDACNCQVQTQALKCRTPSLRSSRTIRFTAAACGSENAV</sequence>
<proteinExistence type="predicted"/>
<keyword evidence="3" id="KW-1185">Reference proteome</keyword>
<accession>A0AAW0MI15</accession>
<dbReference type="EMBL" id="JBBPFD010000666">
    <property type="protein sequence ID" value="KAK7877888.1"/>
    <property type="molecule type" value="Genomic_DNA"/>
</dbReference>
<comment type="caution">
    <text evidence="2">The sequence shown here is derived from an EMBL/GenBank/DDBJ whole genome shotgun (WGS) entry which is preliminary data.</text>
</comment>
<evidence type="ECO:0000313" key="2">
    <source>
        <dbReference type="EMBL" id="KAK7877888.1"/>
    </source>
</evidence>
<protein>
    <submittedName>
        <fullName evidence="2">Uncharacterized protein</fullName>
    </submittedName>
</protein>
<evidence type="ECO:0000313" key="3">
    <source>
        <dbReference type="Proteomes" id="UP001460270"/>
    </source>
</evidence>